<feature type="domain" description="NAD-dependent epimerase/dehydratase" evidence="2">
    <location>
        <begin position="6"/>
        <end position="232"/>
    </location>
</feature>
<reference evidence="3" key="1">
    <citation type="submission" date="2022-06" db="EMBL/GenBank/DDBJ databases">
        <title>Aeoliella straminimaris, a novel planctomycete from sediments.</title>
        <authorList>
            <person name="Vitorino I.R."/>
            <person name="Lage O.M."/>
        </authorList>
    </citation>
    <scope>NUCLEOTIDE SEQUENCE</scope>
    <source>
        <strain evidence="3">ICT_H6.2</strain>
    </source>
</reference>
<dbReference type="AlphaFoldDB" id="A0A9X2FJ33"/>
<comment type="similarity">
    <text evidence="1">Belongs to the NAD(P)-dependent epimerase/dehydratase family.</text>
</comment>
<gene>
    <name evidence="3" type="ORF">NG895_28080</name>
</gene>
<keyword evidence="4" id="KW-1185">Reference proteome</keyword>
<protein>
    <submittedName>
        <fullName evidence="3">NAD-dependent epimerase/dehydratase family protein</fullName>
    </submittedName>
</protein>
<evidence type="ECO:0000313" key="4">
    <source>
        <dbReference type="Proteomes" id="UP001155241"/>
    </source>
</evidence>
<accession>A0A9X2FJ33</accession>
<dbReference type="RefSeq" id="WP_252855889.1">
    <property type="nucleotide sequence ID" value="NZ_JAMXLR010000092.1"/>
</dbReference>
<dbReference type="Gene3D" id="3.40.50.720">
    <property type="entry name" value="NAD(P)-binding Rossmann-like Domain"/>
    <property type="match status" value="1"/>
</dbReference>
<dbReference type="Pfam" id="PF01370">
    <property type="entry name" value="Epimerase"/>
    <property type="match status" value="1"/>
</dbReference>
<comment type="caution">
    <text evidence="3">The sequence shown here is derived from an EMBL/GenBank/DDBJ whole genome shotgun (WGS) entry which is preliminary data.</text>
</comment>
<evidence type="ECO:0000259" key="2">
    <source>
        <dbReference type="Pfam" id="PF01370"/>
    </source>
</evidence>
<evidence type="ECO:0000256" key="1">
    <source>
        <dbReference type="ARBA" id="ARBA00007637"/>
    </source>
</evidence>
<dbReference type="EMBL" id="JAMXLR010000092">
    <property type="protein sequence ID" value="MCO6047781.1"/>
    <property type="molecule type" value="Genomic_DNA"/>
</dbReference>
<dbReference type="Proteomes" id="UP001155241">
    <property type="component" value="Unassembled WGS sequence"/>
</dbReference>
<organism evidence="3 4">
    <name type="scientific">Aeoliella straminimaris</name>
    <dbReference type="NCBI Taxonomy" id="2954799"/>
    <lineage>
        <taxon>Bacteria</taxon>
        <taxon>Pseudomonadati</taxon>
        <taxon>Planctomycetota</taxon>
        <taxon>Planctomycetia</taxon>
        <taxon>Pirellulales</taxon>
        <taxon>Lacipirellulaceae</taxon>
        <taxon>Aeoliella</taxon>
    </lineage>
</organism>
<dbReference type="InterPro" id="IPR036291">
    <property type="entry name" value="NAD(P)-bd_dom_sf"/>
</dbReference>
<dbReference type="SUPFAM" id="SSF51735">
    <property type="entry name" value="NAD(P)-binding Rossmann-fold domains"/>
    <property type="match status" value="1"/>
</dbReference>
<sequence length="330" mass="36813">MSDKLMLVTGSTGMVGRHVVRSALEKGFRIRALVEPGEDTSPIEGLGCEFVTGDLTKPETSPPLVQGVDVIVHTAGMVGDWGPLEDYKAINQDAVETLLEAVRQHNPSIERFVHISSLGVYRWGDHFGEDETVPPDYVGYDGYTTTKAQAELICQRYIDEHNLPIVIIRPGFMYGEGDRHVLPRVVETLRSGMMMMIGDGTKVLDNLYVGNLADAVMLAVEKSAAIGQIYNIRDERLVDRNEYIGTVCKAIGARMPRRVPCWLARRAIKPLARIARVIGKTTPPRVTKPRYKFMALNLEYSIEKAKRDLGYVPKVDFQQGIPIALEPYRT</sequence>
<evidence type="ECO:0000313" key="3">
    <source>
        <dbReference type="EMBL" id="MCO6047781.1"/>
    </source>
</evidence>
<name>A0A9X2FJ33_9BACT</name>
<dbReference type="InterPro" id="IPR001509">
    <property type="entry name" value="Epimerase_deHydtase"/>
</dbReference>
<proteinExistence type="inferred from homology"/>
<dbReference type="PANTHER" id="PTHR43000">
    <property type="entry name" value="DTDP-D-GLUCOSE 4,6-DEHYDRATASE-RELATED"/>
    <property type="match status" value="1"/>
</dbReference>